<protein>
    <recommendedName>
        <fullName evidence="3">Glutamate dehydrogenase</fullName>
    </recommendedName>
</protein>
<dbReference type="InterPro" id="IPR046346">
    <property type="entry name" value="Aminoacid_DH-like_N_sf"/>
</dbReference>
<organism evidence="9 10">
    <name type="scientific">Aquiflexum balticum DSM 16537</name>
    <dbReference type="NCBI Taxonomy" id="758820"/>
    <lineage>
        <taxon>Bacteria</taxon>
        <taxon>Pseudomonadati</taxon>
        <taxon>Bacteroidota</taxon>
        <taxon>Cytophagia</taxon>
        <taxon>Cytophagales</taxon>
        <taxon>Cyclobacteriaceae</taxon>
        <taxon>Aquiflexum</taxon>
    </lineage>
</organism>
<evidence type="ECO:0000256" key="5">
    <source>
        <dbReference type="PIRSR" id="PIRSR000185-2"/>
    </source>
</evidence>
<dbReference type="Pfam" id="PF00208">
    <property type="entry name" value="ELFV_dehydrog"/>
    <property type="match status" value="1"/>
</dbReference>
<dbReference type="CDD" id="cd01076">
    <property type="entry name" value="NAD_bind_1_Glu_DH"/>
    <property type="match status" value="1"/>
</dbReference>
<dbReference type="GO" id="GO:0006538">
    <property type="term" value="P:L-glutamate catabolic process"/>
    <property type="evidence" value="ECO:0007669"/>
    <property type="project" value="TreeGrafter"/>
</dbReference>
<feature type="site" description="Important for catalysis" evidence="6">
    <location>
        <position position="150"/>
    </location>
</feature>
<keyword evidence="10" id="KW-1185">Reference proteome</keyword>
<dbReference type="InterPro" id="IPR033524">
    <property type="entry name" value="Glu/Leu/Phe/Val_DH_AS"/>
</dbReference>
<feature type="domain" description="Glutamate/phenylalanine/leucine/valine/L-tryptophan dehydrogenase C-terminal" evidence="8">
    <location>
        <begin position="189"/>
        <end position="469"/>
    </location>
</feature>
<dbReference type="Gene3D" id="3.40.50.720">
    <property type="entry name" value="NAD(P)-binding Rossmann-like Domain"/>
    <property type="match status" value="1"/>
</dbReference>
<evidence type="ECO:0000256" key="7">
    <source>
        <dbReference type="RuleBase" id="RU004417"/>
    </source>
</evidence>
<evidence type="ECO:0000256" key="6">
    <source>
        <dbReference type="PIRSR" id="PIRSR000185-3"/>
    </source>
</evidence>
<dbReference type="RefSeq" id="WP_084122148.1">
    <property type="nucleotide sequence ID" value="NZ_LT838813.1"/>
</dbReference>
<dbReference type="OrthoDB" id="9803297at2"/>
<feature type="binding site" evidence="5">
    <location>
        <position position="96"/>
    </location>
    <ligand>
        <name>substrate</name>
    </ligand>
</feature>
<dbReference type="Gene3D" id="3.40.50.10860">
    <property type="entry name" value="Leucine Dehydrogenase, chain A, domain 1"/>
    <property type="match status" value="1"/>
</dbReference>
<dbReference type="InterPro" id="IPR006096">
    <property type="entry name" value="Glu/Leu/Phe/Val/Trp_DH_C"/>
</dbReference>
<evidence type="ECO:0000256" key="4">
    <source>
        <dbReference type="PIRSR" id="PIRSR000185-1"/>
    </source>
</evidence>
<evidence type="ECO:0000256" key="1">
    <source>
        <dbReference type="ARBA" id="ARBA00006382"/>
    </source>
</evidence>
<dbReference type="SMART" id="SM00839">
    <property type="entry name" value="ELFV_dehydrog"/>
    <property type="match status" value="1"/>
</dbReference>
<dbReference type="GO" id="GO:0000166">
    <property type="term" value="F:nucleotide binding"/>
    <property type="evidence" value="ECO:0007669"/>
    <property type="project" value="UniProtKB-KW"/>
</dbReference>
<feature type="binding site" evidence="5">
    <location>
        <position position="235"/>
    </location>
    <ligand>
        <name>NAD(+)</name>
        <dbReference type="ChEBI" id="CHEBI:57540"/>
    </ligand>
</feature>
<proteinExistence type="inferred from homology"/>
<feature type="binding site" evidence="5">
    <location>
        <position position="196"/>
    </location>
    <ligand>
        <name>NAD(+)</name>
        <dbReference type="ChEBI" id="CHEBI:57540"/>
    </ligand>
</feature>
<dbReference type="PROSITE" id="PS00074">
    <property type="entry name" value="GLFV_DEHYDROGENASE"/>
    <property type="match status" value="1"/>
</dbReference>
<dbReference type="InterPro" id="IPR036291">
    <property type="entry name" value="NAD(P)-bd_dom_sf"/>
</dbReference>
<evidence type="ECO:0000256" key="3">
    <source>
        <dbReference type="PIRNR" id="PIRNR000185"/>
    </source>
</evidence>
<dbReference type="FunFam" id="3.40.50.720:FF:000100">
    <property type="entry name" value="Glutamate dehydrogenase 1, mitochondrial"/>
    <property type="match status" value="1"/>
</dbReference>
<dbReference type="PANTHER" id="PTHR11606">
    <property type="entry name" value="GLUTAMATE DEHYDROGENASE"/>
    <property type="match status" value="1"/>
</dbReference>
<keyword evidence="2 3" id="KW-0560">Oxidoreductase</keyword>
<name>A0A1W2H942_9BACT</name>
<feature type="binding site" evidence="5">
    <location>
        <position position="364"/>
    </location>
    <ligand>
        <name>substrate</name>
    </ligand>
</feature>
<evidence type="ECO:0000259" key="8">
    <source>
        <dbReference type="SMART" id="SM00839"/>
    </source>
</evidence>
<dbReference type="EMBL" id="LT838813">
    <property type="protein sequence ID" value="SMD45367.1"/>
    <property type="molecule type" value="Genomic_DNA"/>
</dbReference>
<dbReference type="InterPro" id="IPR014362">
    <property type="entry name" value="Glu_DH"/>
</dbReference>
<dbReference type="STRING" id="758820.SAMN00777080_4016"/>
<keyword evidence="5" id="KW-0547">Nucleotide-binding</keyword>
<dbReference type="InterPro" id="IPR006097">
    <property type="entry name" value="Glu/Leu/Phe/Val/Trp_DH_dimer"/>
</dbReference>
<dbReference type="SUPFAM" id="SSF53223">
    <property type="entry name" value="Aminoacid dehydrogenase-like, N-terminal domain"/>
    <property type="match status" value="1"/>
</dbReference>
<dbReference type="AlphaFoldDB" id="A0A1W2H942"/>
<dbReference type="InterPro" id="IPR006095">
    <property type="entry name" value="Glu/Leu/Phe/Val/Trp_DH"/>
</dbReference>
<dbReference type="PRINTS" id="PR00082">
    <property type="entry name" value="GLFDHDRGNASE"/>
</dbReference>
<accession>A0A1W2H942</accession>
<feature type="active site" description="Proton donor" evidence="4">
    <location>
        <position position="108"/>
    </location>
</feature>
<dbReference type="GO" id="GO:0004352">
    <property type="term" value="F:glutamate dehydrogenase (NAD+) activity"/>
    <property type="evidence" value="ECO:0007669"/>
    <property type="project" value="TreeGrafter"/>
</dbReference>
<sequence>MKKATEYSLFNDVCSFVDDAAKHLEIHPGLLEQIKQCNSIYKFHFPLRNDDGTYETLTGYRIQHSHHKLPVKGGIRYSEFVDEEEVKGLAALMTYKCALVNIPFGGAKGGISINPLKYNVNQLERITRRYTAELIKKKFIGPAIDVPAPDYGTGAREMAWIVDTFEAFSPELINAKGCVTGKPLSQHGIEGRTEATGQGVFFGIREAVNVEDDMKALGLTKGLRGKKVIVQGLGNVGFYSAKYISEAGGKVIGVAEWNGGIWDESGINIEELKKYQIKNKGFKGYPKGEFIKNSKEILTYDCDILIPAALENQITIENAANIKAKIIGEAANGPVTQEAEKVLLEKGVMIIPDMYLNAGGVTVSYFEWLKNLSRVSFGKLEKRYDMEKYRKLLATIENATGEEFTEEERDALIRGASERDLVLSGLEETMVTAYQDMNRTRKEKGIESLRTAGFILALERIAISYMDLGIFP</sequence>
<gene>
    <name evidence="9" type="ORF">SAMN00777080_4016</name>
</gene>
<evidence type="ECO:0000313" key="9">
    <source>
        <dbReference type="EMBL" id="SMD45367.1"/>
    </source>
</evidence>
<dbReference type="Proteomes" id="UP000192333">
    <property type="component" value="Chromosome I"/>
</dbReference>
<dbReference type="PANTHER" id="PTHR11606:SF13">
    <property type="entry name" value="GLUTAMATE DEHYDROGENASE 1, MITOCHONDRIAL"/>
    <property type="match status" value="1"/>
</dbReference>
<dbReference type="SUPFAM" id="SSF51735">
    <property type="entry name" value="NAD(P)-binding Rossmann-fold domains"/>
    <property type="match status" value="1"/>
</dbReference>
<feature type="binding site" evidence="5">
    <location>
        <position position="72"/>
    </location>
    <ligand>
        <name>substrate</name>
    </ligand>
</feature>
<dbReference type="Pfam" id="PF02812">
    <property type="entry name" value="ELFV_dehydrog_N"/>
    <property type="match status" value="1"/>
</dbReference>
<comment type="similarity">
    <text evidence="1 3 7">Belongs to the Glu/Leu/Phe/Val dehydrogenases family.</text>
</comment>
<evidence type="ECO:0000256" key="2">
    <source>
        <dbReference type="ARBA" id="ARBA00023002"/>
    </source>
</evidence>
<dbReference type="InterPro" id="IPR033922">
    <property type="entry name" value="NAD_bind_Glu_DH"/>
</dbReference>
<evidence type="ECO:0000313" key="10">
    <source>
        <dbReference type="Proteomes" id="UP000192333"/>
    </source>
</evidence>
<reference evidence="10" key="1">
    <citation type="submission" date="2017-04" db="EMBL/GenBank/DDBJ databases">
        <authorList>
            <person name="Varghese N."/>
            <person name="Submissions S."/>
        </authorList>
    </citation>
    <scope>NUCLEOTIDE SEQUENCE [LARGE SCALE GENOMIC DNA]</scope>
    <source>
        <strain evidence="10">DSM 16537</strain>
    </source>
</reference>
<keyword evidence="5" id="KW-0520">NAD</keyword>
<dbReference type="PIRSF" id="PIRSF000185">
    <property type="entry name" value="Glu_DH"/>
    <property type="match status" value="1"/>
</dbReference>